<keyword evidence="2" id="KW-1185">Reference proteome</keyword>
<gene>
    <name evidence="1" type="ORF">C7B77_24015</name>
</gene>
<name>A0A2T1FSX1_9CYAN</name>
<accession>A0A2T1FSX1</accession>
<reference evidence="1 2" key="1">
    <citation type="submission" date="2018-03" db="EMBL/GenBank/DDBJ databases">
        <title>The ancient ancestry and fast evolution of plastids.</title>
        <authorList>
            <person name="Moore K.R."/>
            <person name="Magnabosco C."/>
            <person name="Momper L."/>
            <person name="Gold D.A."/>
            <person name="Bosak T."/>
            <person name="Fournier G.P."/>
        </authorList>
    </citation>
    <scope>NUCLEOTIDE SEQUENCE [LARGE SCALE GENOMIC DNA]</scope>
    <source>
        <strain evidence="1 2">CCALA 037</strain>
    </source>
</reference>
<dbReference type="AlphaFoldDB" id="A0A2T1FSX1"/>
<dbReference type="Proteomes" id="UP000238937">
    <property type="component" value="Unassembled WGS sequence"/>
</dbReference>
<evidence type="ECO:0000313" key="2">
    <source>
        <dbReference type="Proteomes" id="UP000238937"/>
    </source>
</evidence>
<evidence type="ECO:0008006" key="3">
    <source>
        <dbReference type="Google" id="ProtNLM"/>
    </source>
</evidence>
<evidence type="ECO:0000313" key="1">
    <source>
        <dbReference type="EMBL" id="PSB48115.1"/>
    </source>
</evidence>
<dbReference type="EMBL" id="PVWO01000447">
    <property type="protein sequence ID" value="PSB48115.1"/>
    <property type="molecule type" value="Genomic_DNA"/>
</dbReference>
<proteinExistence type="predicted"/>
<sequence length="61" mass="6635">MYIEIISVSSKRFINTDAIVSIDVGKAPPNSDILLTLSSGEVLIVNDETTKNKIIELLNST</sequence>
<protein>
    <recommendedName>
        <fullName evidence="3">Flagellar protein FlbD</fullName>
    </recommendedName>
</protein>
<comment type="caution">
    <text evidence="1">The sequence shown here is derived from an EMBL/GenBank/DDBJ whole genome shotgun (WGS) entry which is preliminary data.</text>
</comment>
<organism evidence="1 2">
    <name type="scientific">Chamaesiphon polymorphus CCALA 037</name>
    <dbReference type="NCBI Taxonomy" id="2107692"/>
    <lineage>
        <taxon>Bacteria</taxon>
        <taxon>Bacillati</taxon>
        <taxon>Cyanobacteriota</taxon>
        <taxon>Cyanophyceae</taxon>
        <taxon>Gomontiellales</taxon>
        <taxon>Chamaesiphonaceae</taxon>
        <taxon>Chamaesiphon</taxon>
    </lineage>
</organism>